<proteinExistence type="predicted"/>
<dbReference type="EnsemblMetazoa" id="CLYHEMT004407.1">
    <property type="protein sequence ID" value="CLYHEMP004407.1"/>
    <property type="gene ID" value="CLYHEMG004407"/>
</dbReference>
<evidence type="ECO:0000256" key="9">
    <source>
        <dbReference type="ARBA" id="ARBA00023242"/>
    </source>
</evidence>
<organism evidence="14 15">
    <name type="scientific">Clytia hemisphaerica</name>
    <dbReference type="NCBI Taxonomy" id="252671"/>
    <lineage>
        <taxon>Eukaryota</taxon>
        <taxon>Metazoa</taxon>
        <taxon>Cnidaria</taxon>
        <taxon>Hydrozoa</taxon>
        <taxon>Hydroidolina</taxon>
        <taxon>Leptothecata</taxon>
        <taxon>Obeliida</taxon>
        <taxon>Clytiidae</taxon>
        <taxon>Clytia</taxon>
    </lineage>
</organism>
<keyword evidence="8" id="KW-0862">Zinc</keyword>
<dbReference type="Gene3D" id="3.30.60.190">
    <property type="match status" value="1"/>
</dbReference>
<feature type="region of interest" description="Disordered" evidence="12">
    <location>
        <begin position="53"/>
        <end position="75"/>
    </location>
</feature>
<dbReference type="PANTHER" id="PTHR13483">
    <property type="entry name" value="BOX C_D SNORNA PROTEIN 1-RELATED"/>
    <property type="match status" value="1"/>
</dbReference>
<keyword evidence="4" id="KW-0963">Cytoplasm</keyword>
<dbReference type="Proteomes" id="UP000594262">
    <property type="component" value="Unplaced"/>
</dbReference>
<accession>A0A7M5WJF0</accession>
<dbReference type="GO" id="GO:0000492">
    <property type="term" value="P:box C/D snoRNP assembly"/>
    <property type="evidence" value="ECO:0007669"/>
    <property type="project" value="TreeGrafter"/>
</dbReference>
<evidence type="ECO:0000256" key="5">
    <source>
        <dbReference type="ARBA" id="ARBA00022553"/>
    </source>
</evidence>
<evidence type="ECO:0000256" key="12">
    <source>
        <dbReference type="SAM" id="MobiDB-lite"/>
    </source>
</evidence>
<dbReference type="GO" id="GO:0008270">
    <property type="term" value="F:zinc ion binding"/>
    <property type="evidence" value="ECO:0007669"/>
    <property type="project" value="UniProtKB-UniRule"/>
</dbReference>
<evidence type="ECO:0000313" key="14">
    <source>
        <dbReference type="EnsemblMetazoa" id="CLYHEMP004407.1"/>
    </source>
</evidence>
<evidence type="ECO:0000259" key="13">
    <source>
        <dbReference type="PROSITE" id="PS51083"/>
    </source>
</evidence>
<feature type="domain" description="HIT-type" evidence="13">
    <location>
        <begin position="10"/>
        <end position="42"/>
    </location>
</feature>
<evidence type="ECO:0000256" key="3">
    <source>
        <dbReference type="ARBA" id="ARBA00021568"/>
    </source>
</evidence>
<feature type="compositionally biased region" description="Polar residues" evidence="12">
    <location>
        <begin position="59"/>
        <end position="68"/>
    </location>
</feature>
<dbReference type="InterPro" id="IPR051639">
    <property type="entry name" value="BCD1"/>
</dbReference>
<dbReference type="Pfam" id="PF21373">
    <property type="entry name" value="ZNHIT3_C"/>
    <property type="match status" value="1"/>
</dbReference>
<evidence type="ECO:0000256" key="2">
    <source>
        <dbReference type="ARBA" id="ARBA00004496"/>
    </source>
</evidence>
<keyword evidence="6" id="KW-0479">Metal-binding</keyword>
<evidence type="ECO:0000313" key="15">
    <source>
        <dbReference type="Proteomes" id="UP000594262"/>
    </source>
</evidence>
<dbReference type="InterPro" id="IPR048371">
    <property type="entry name" value="ZNHIT3_C"/>
</dbReference>
<protein>
    <recommendedName>
        <fullName evidence="3">Zinc finger HIT domain-containing protein 3</fullName>
    </recommendedName>
</protein>
<dbReference type="GO" id="GO:0005737">
    <property type="term" value="C:cytoplasm"/>
    <property type="evidence" value="ECO:0007669"/>
    <property type="project" value="UniProtKB-SubCell"/>
</dbReference>
<name>A0A7M5WJF0_9CNID</name>
<dbReference type="InterPro" id="IPR007529">
    <property type="entry name" value="Znf_HIT"/>
</dbReference>
<evidence type="ECO:0000256" key="8">
    <source>
        <dbReference type="ARBA" id="ARBA00022833"/>
    </source>
</evidence>
<dbReference type="PANTHER" id="PTHR13483:SF11">
    <property type="entry name" value="ZINC FINGER HIT DOMAIN-CONTAINING PROTEIN 3"/>
    <property type="match status" value="1"/>
</dbReference>
<dbReference type="GO" id="GO:0005634">
    <property type="term" value="C:nucleus"/>
    <property type="evidence" value="ECO:0007669"/>
    <property type="project" value="UniProtKB-SubCell"/>
</dbReference>
<comment type="subcellular location">
    <subcellularLocation>
        <location evidence="2">Cytoplasm</location>
    </subcellularLocation>
    <subcellularLocation>
        <location evidence="1">Nucleus</location>
    </subcellularLocation>
</comment>
<dbReference type="CDD" id="cd23024">
    <property type="entry name" value="zf-HIT_ZNHIT2-3"/>
    <property type="match status" value="1"/>
</dbReference>
<dbReference type="GO" id="GO:0070761">
    <property type="term" value="C:pre-snoRNP complex"/>
    <property type="evidence" value="ECO:0007669"/>
    <property type="project" value="TreeGrafter"/>
</dbReference>
<evidence type="ECO:0000256" key="1">
    <source>
        <dbReference type="ARBA" id="ARBA00004123"/>
    </source>
</evidence>
<keyword evidence="9" id="KW-0539">Nucleus</keyword>
<keyword evidence="5" id="KW-0597">Phosphoprotein</keyword>
<sequence length="180" mass="20363">NMPGRIEGKCLVCDETDAKYRCPKCKIVYCSLVCFKPHKESCANTVQQSMTKLDDRNTEPSNEATINTPFVGDGGERMSNNLTSPESSVPQHLLLTEENDRVPEELLRKLGDSNHLKGLLNNKHLRDMLHEINTSQNQSKTMEKVMQIPIFTEFVDECLNVIEPDEEQPQQILDLSLTSS</sequence>
<dbReference type="GO" id="GO:0000463">
    <property type="term" value="P:maturation of LSU-rRNA from tricistronic rRNA transcript (SSU-rRNA, 5.8S rRNA, LSU-rRNA)"/>
    <property type="evidence" value="ECO:0007669"/>
    <property type="project" value="TreeGrafter"/>
</dbReference>
<evidence type="ECO:0000256" key="11">
    <source>
        <dbReference type="PROSITE-ProRule" id="PRU00453"/>
    </source>
</evidence>
<evidence type="ECO:0000256" key="6">
    <source>
        <dbReference type="ARBA" id="ARBA00022723"/>
    </source>
</evidence>
<dbReference type="Pfam" id="PF04438">
    <property type="entry name" value="zf-HIT"/>
    <property type="match status" value="1"/>
</dbReference>
<reference evidence="14" key="1">
    <citation type="submission" date="2021-01" db="UniProtKB">
        <authorList>
            <consortium name="EnsemblMetazoa"/>
        </authorList>
    </citation>
    <scope>IDENTIFICATION</scope>
</reference>
<dbReference type="GO" id="GO:0048254">
    <property type="term" value="P:snoRNA localization"/>
    <property type="evidence" value="ECO:0007669"/>
    <property type="project" value="TreeGrafter"/>
</dbReference>
<dbReference type="PROSITE" id="PS51083">
    <property type="entry name" value="ZF_HIT"/>
    <property type="match status" value="1"/>
</dbReference>
<evidence type="ECO:0000256" key="10">
    <source>
        <dbReference type="ARBA" id="ARBA00046946"/>
    </source>
</evidence>
<comment type="subunit">
    <text evidence="10">Thyroid receptor interacting proteins (TRIPs) specifically interact with the ligand binding domain of the thyroid receptor (TR). Requires the presence of thyroid hormone for its interaction. Interacts with NUFIP1. Interacts (via HIT-type zinc finger) with the RUVBL1/RUVBL2 complex in the presence of ADP.</text>
</comment>
<keyword evidence="7 11" id="KW-0863">Zinc-finger</keyword>
<dbReference type="SUPFAM" id="SSF144232">
    <property type="entry name" value="HIT/MYND zinc finger-like"/>
    <property type="match status" value="1"/>
</dbReference>
<dbReference type="AlphaFoldDB" id="A0A7M5WJF0"/>
<dbReference type="OrthoDB" id="18412at2759"/>
<evidence type="ECO:0000256" key="4">
    <source>
        <dbReference type="ARBA" id="ARBA00022490"/>
    </source>
</evidence>
<evidence type="ECO:0000256" key="7">
    <source>
        <dbReference type="ARBA" id="ARBA00022771"/>
    </source>
</evidence>
<keyword evidence="15" id="KW-1185">Reference proteome</keyword>